<organism evidence="2 3">
    <name type="scientific">Bacillus phage JL</name>
    <dbReference type="NCBI Taxonomy" id="1296655"/>
    <lineage>
        <taxon>Viruses</taxon>
        <taxon>Duplodnaviria</taxon>
        <taxon>Heunggongvirae</taxon>
        <taxon>Uroviricota</taxon>
        <taxon>Caudoviricetes</taxon>
        <taxon>Herelleviridae</taxon>
        <taxon>Spounavirinae</taxon>
        <taxon>Siminovitchvirus</taxon>
        <taxon>Siminovitchvirus JL</taxon>
    </lineage>
</organism>
<protein>
    <submittedName>
        <fullName evidence="2">Uncharacterized protein</fullName>
    </submittedName>
</protein>
<dbReference type="GeneID" id="26642152"/>
<gene>
    <name evidence="2" type="ORF">JL_34</name>
</gene>
<dbReference type="Proteomes" id="UP000015092">
    <property type="component" value="Segment"/>
</dbReference>
<dbReference type="KEGG" id="vg:26642152"/>
<dbReference type="RefSeq" id="YP_009215814.1">
    <property type="nucleotide sequence ID" value="NC_028982.1"/>
</dbReference>
<evidence type="ECO:0000313" key="3">
    <source>
        <dbReference type="Proteomes" id="UP000015092"/>
    </source>
</evidence>
<feature type="region of interest" description="Disordered" evidence="1">
    <location>
        <begin position="1"/>
        <end position="31"/>
    </location>
</feature>
<proteinExistence type="predicted"/>
<reference evidence="2 3" key="1">
    <citation type="journal article" date="2014" name="Genome Announc.">
        <title>Genome Sequences of Three Novel Bacillus cereus Bacteriophages.</title>
        <authorList>
            <person name="Grose J.H."/>
            <person name="Jensen J.D."/>
            <person name="Merrill B.D."/>
            <person name="Fisher J.N."/>
            <person name="Burnett S.H."/>
            <person name="Breakwell D.P."/>
        </authorList>
    </citation>
    <scope>NUCLEOTIDE SEQUENCE [LARGE SCALE GENOMIC DNA]</scope>
</reference>
<accession>S5MAC1</accession>
<feature type="compositionally biased region" description="Polar residues" evidence="1">
    <location>
        <begin position="1"/>
        <end position="20"/>
    </location>
</feature>
<dbReference type="EMBL" id="KC595512">
    <property type="protein sequence ID" value="AGR46724.2"/>
    <property type="molecule type" value="Genomic_DNA"/>
</dbReference>
<evidence type="ECO:0000313" key="2">
    <source>
        <dbReference type="EMBL" id="AGR46724.2"/>
    </source>
</evidence>
<name>S5MAC1_9CAUD</name>
<evidence type="ECO:0000256" key="1">
    <source>
        <dbReference type="SAM" id="MobiDB-lite"/>
    </source>
</evidence>
<sequence length="76" mass="8626">MESHTSPNPTALHTTSNVFNPSSSPISPCSPHIPPTLPNNYPTPIRITPTPLFCPYKKVRHLLFRIKENFFLLHSF</sequence>
<keyword evidence="3" id="KW-1185">Reference proteome</keyword>
<feature type="compositionally biased region" description="Low complexity" evidence="1">
    <location>
        <begin position="21"/>
        <end position="30"/>
    </location>
</feature>